<evidence type="ECO:0000313" key="1">
    <source>
        <dbReference type="EMBL" id="MBR0575165.1"/>
    </source>
</evidence>
<dbReference type="Proteomes" id="UP000675379">
    <property type="component" value="Unassembled WGS sequence"/>
</dbReference>
<organism evidence="1 2">
    <name type="scientific">Proteiniclasticum sediminis</name>
    <dbReference type="NCBI Taxonomy" id="2804028"/>
    <lineage>
        <taxon>Bacteria</taxon>
        <taxon>Bacillati</taxon>
        <taxon>Bacillota</taxon>
        <taxon>Clostridia</taxon>
        <taxon>Eubacteriales</taxon>
        <taxon>Clostridiaceae</taxon>
        <taxon>Proteiniclasticum</taxon>
    </lineage>
</organism>
<sequence length="120" mass="13490">MTKTVQHKEERAMKTLEATRRNCQQMVGKFPEGSSQHSLLRNRIQALLVAETALQSEVSSLPLSPEELTEALPPLYSIIRKCRKGQEKHEVESATYQRLQGIIEAMETAVVKIEASVEEA</sequence>
<reference evidence="1" key="1">
    <citation type="submission" date="2021-04" db="EMBL/GenBank/DDBJ databases">
        <title>Proteiniclasticum sedimins sp. nov., an obligate anaerobic bacterium isolated from anaerobic sludge.</title>
        <authorList>
            <person name="Liu J."/>
        </authorList>
    </citation>
    <scope>NUCLEOTIDE SEQUENCE</scope>
    <source>
        <strain evidence="1">BAD-10</strain>
    </source>
</reference>
<dbReference type="AlphaFoldDB" id="A0A941CM26"/>
<protein>
    <submittedName>
        <fullName evidence="1">Uncharacterized protein</fullName>
    </submittedName>
</protein>
<keyword evidence="2" id="KW-1185">Reference proteome</keyword>
<dbReference type="RefSeq" id="WP_211799681.1">
    <property type="nucleotide sequence ID" value="NZ_JAGSCS010000002.1"/>
</dbReference>
<evidence type="ECO:0000313" key="2">
    <source>
        <dbReference type="Proteomes" id="UP000675379"/>
    </source>
</evidence>
<name>A0A941CM26_9CLOT</name>
<gene>
    <name evidence="1" type="ORF">KCG48_02305</name>
</gene>
<comment type="caution">
    <text evidence="1">The sequence shown here is derived from an EMBL/GenBank/DDBJ whole genome shotgun (WGS) entry which is preliminary data.</text>
</comment>
<accession>A0A941CM26</accession>
<dbReference type="EMBL" id="JAGSCS010000002">
    <property type="protein sequence ID" value="MBR0575165.1"/>
    <property type="molecule type" value="Genomic_DNA"/>
</dbReference>
<proteinExistence type="predicted"/>